<protein>
    <submittedName>
        <fullName evidence="1">Uncharacterized protein</fullName>
    </submittedName>
</protein>
<dbReference type="EMBL" id="FUZU01000002">
    <property type="protein sequence ID" value="SKC78262.1"/>
    <property type="molecule type" value="Genomic_DNA"/>
</dbReference>
<dbReference type="Proteomes" id="UP000190961">
    <property type="component" value="Unassembled WGS sequence"/>
</dbReference>
<dbReference type="AlphaFoldDB" id="A0A1T5LQR6"/>
<evidence type="ECO:0000313" key="2">
    <source>
        <dbReference type="Proteomes" id="UP000190961"/>
    </source>
</evidence>
<dbReference type="STRING" id="688867.SAMN05660236_3713"/>
<keyword evidence="2" id="KW-1185">Reference proteome</keyword>
<organism evidence="1 2">
    <name type="scientific">Ohtaekwangia koreensis</name>
    <dbReference type="NCBI Taxonomy" id="688867"/>
    <lineage>
        <taxon>Bacteria</taxon>
        <taxon>Pseudomonadati</taxon>
        <taxon>Bacteroidota</taxon>
        <taxon>Cytophagia</taxon>
        <taxon>Cytophagales</taxon>
        <taxon>Fulvivirgaceae</taxon>
        <taxon>Ohtaekwangia</taxon>
    </lineage>
</organism>
<name>A0A1T5LQR6_9BACT</name>
<sequence>MFGTPHKMILSLDHNAKAMKANNSFFYFYYYFFGPQTGL</sequence>
<evidence type="ECO:0000313" key="1">
    <source>
        <dbReference type="EMBL" id="SKC78262.1"/>
    </source>
</evidence>
<reference evidence="1 2" key="1">
    <citation type="submission" date="2017-02" db="EMBL/GenBank/DDBJ databases">
        <authorList>
            <person name="Peterson S.W."/>
        </authorList>
    </citation>
    <scope>NUCLEOTIDE SEQUENCE [LARGE SCALE GENOMIC DNA]</scope>
    <source>
        <strain evidence="1 2">DSM 25262</strain>
    </source>
</reference>
<accession>A0A1T5LQR6</accession>
<proteinExistence type="predicted"/>
<gene>
    <name evidence="1" type="ORF">SAMN05660236_3713</name>
</gene>